<evidence type="ECO:0000256" key="2">
    <source>
        <dbReference type="SAM" id="Phobius"/>
    </source>
</evidence>
<evidence type="ECO:0000259" key="4">
    <source>
        <dbReference type="SMART" id="SM00181"/>
    </source>
</evidence>
<keyword evidence="3" id="KW-0732">Signal</keyword>
<evidence type="ECO:0000313" key="6">
    <source>
        <dbReference type="RefSeq" id="XP_055869619.1"/>
    </source>
</evidence>
<protein>
    <submittedName>
        <fullName evidence="6">Multiple epidermal growth factor-like domains protein 11 isoform X3</fullName>
    </submittedName>
</protein>
<feature type="domain" description="EGF-like" evidence="4">
    <location>
        <begin position="377"/>
        <end position="408"/>
    </location>
</feature>
<dbReference type="Gene3D" id="2.170.300.10">
    <property type="entry name" value="Tie2 ligand-binding domain superfamily"/>
    <property type="match status" value="1"/>
</dbReference>
<dbReference type="SMART" id="SM00181">
    <property type="entry name" value="EGF"/>
    <property type="match status" value="10"/>
</dbReference>
<keyword evidence="1" id="KW-0245">EGF-like domain</keyword>
<dbReference type="AlphaFoldDB" id="A0A9W2Z3R9"/>
<feature type="signal peptide" evidence="3">
    <location>
        <begin position="1"/>
        <end position="27"/>
    </location>
</feature>
<dbReference type="GO" id="GO:0005044">
    <property type="term" value="F:scavenger receptor activity"/>
    <property type="evidence" value="ECO:0007669"/>
    <property type="project" value="InterPro"/>
</dbReference>
<evidence type="ECO:0000256" key="1">
    <source>
        <dbReference type="ARBA" id="ARBA00022536"/>
    </source>
</evidence>
<gene>
    <name evidence="6" type="primary">LOC106061386</name>
</gene>
<feature type="chain" id="PRO_5040931661" evidence="3">
    <location>
        <begin position="28"/>
        <end position="794"/>
    </location>
</feature>
<keyword evidence="2" id="KW-0472">Membrane</keyword>
<name>A0A9W2Z3R9_BIOGL</name>
<dbReference type="RefSeq" id="XP_055869619.1">
    <property type="nucleotide sequence ID" value="XM_056013644.1"/>
</dbReference>
<keyword evidence="5" id="KW-1185">Reference proteome</keyword>
<reference evidence="6" key="1">
    <citation type="submission" date="2025-08" db="UniProtKB">
        <authorList>
            <consortium name="RefSeq"/>
        </authorList>
    </citation>
    <scope>IDENTIFICATION</scope>
</reference>
<dbReference type="PANTHER" id="PTHR24043:SF8">
    <property type="entry name" value="EGF-LIKE DOMAIN-CONTAINING PROTEIN"/>
    <property type="match status" value="1"/>
</dbReference>
<dbReference type="GeneID" id="106061386"/>
<feature type="domain" description="EGF-like" evidence="4">
    <location>
        <begin position="680"/>
        <end position="711"/>
    </location>
</feature>
<evidence type="ECO:0000313" key="5">
    <source>
        <dbReference type="Proteomes" id="UP001165740"/>
    </source>
</evidence>
<keyword evidence="2" id="KW-0812">Transmembrane</keyword>
<keyword evidence="2" id="KW-1133">Transmembrane helix</keyword>
<dbReference type="Proteomes" id="UP001165740">
    <property type="component" value="Chromosome 16"/>
</dbReference>
<dbReference type="InterPro" id="IPR000742">
    <property type="entry name" value="EGF"/>
</dbReference>
<organism evidence="5 6">
    <name type="scientific">Biomphalaria glabrata</name>
    <name type="common">Bloodfluke planorb</name>
    <name type="synonym">Freshwater snail</name>
    <dbReference type="NCBI Taxonomy" id="6526"/>
    <lineage>
        <taxon>Eukaryota</taxon>
        <taxon>Metazoa</taxon>
        <taxon>Spiralia</taxon>
        <taxon>Lophotrochozoa</taxon>
        <taxon>Mollusca</taxon>
        <taxon>Gastropoda</taxon>
        <taxon>Heterobranchia</taxon>
        <taxon>Euthyneura</taxon>
        <taxon>Panpulmonata</taxon>
        <taxon>Hygrophila</taxon>
        <taxon>Lymnaeoidea</taxon>
        <taxon>Planorbidae</taxon>
        <taxon>Biomphalaria</taxon>
    </lineage>
</organism>
<feature type="domain" description="EGF-like" evidence="4">
    <location>
        <begin position="342"/>
        <end position="375"/>
    </location>
</feature>
<sequence>MKGPLQIRHIKLIHWTIGLIISMSLDSYQQEDCPDKFFGPECRFKCNFCQQQCSPDGCGKNICVRGYFGYLCQYRDLATHWGAPITIYNDGDVTTCQTNNSVTRASIPMMIMRLSFFIVTIDSSSDANIDDITFEPFQGNSVQQCFSGNYSYKLTSFSKYFKCATINNVTSILLSGKGVSRLCTVTISGGRNLAIKQRYNYSSISRNAEGDKGAVDGEIPLTGSFNPKTCFQAGETSVFSNIYVFMNTLVFIDYLIVYNRPDVINRVKLTGFQLTTYDQANGVLFIFNEGSRPPEGAANYTIFNPWPTNYFAMFKLAQSYKELQFCEVEAWGDCASGDYGLDCTKKCSLKCKDTYCEVSGKCVDCLVGFWAVDCTEACSSGCAGKVCNQEDGNCTQGCEAGFYSPNCTQVCSSGCAGNLCNMEGGDCTQGCLTGYYTPDCSKACSSGCAGNLCNQEEGDCTQGCQNGYYSRNCTQVCPNCLNDGKCDMDTGHCEEGCKKGYEPPTCENACPVGKYSFDCKENCPENCVDDCSPDEGQCHGRCSNEYFGDSCEKKCPSGMYGLDCSSTCSAHCPLNCTRDEGLCLMCETGYYGQKCEYICNEGCLDNKCHQGNGSCYACGPKYFSSDCSQACSKSCGGSGECDVIDGQCLSGCMDGYHGFYCTEACSGHCKGKMTCNVQDECPKNCQNGMCDLLNASCTNGCIPGYGDMNCTTNCTNCMEELCEQVSLNCINGCKKGFIGDDCMSAASTNNNEAEANSSSTSIIVICIALFILITLALAFLLRKKTPVPATIPVE</sequence>
<feature type="domain" description="EGF-like" evidence="4">
    <location>
        <begin position="476"/>
        <end position="507"/>
    </location>
</feature>
<feature type="domain" description="EGF-like" evidence="4">
    <location>
        <begin position="443"/>
        <end position="474"/>
    </location>
</feature>
<feature type="transmembrane region" description="Helical" evidence="2">
    <location>
        <begin position="762"/>
        <end position="781"/>
    </location>
</feature>
<proteinExistence type="predicted"/>
<feature type="domain" description="EGF-like" evidence="4">
    <location>
        <begin position="713"/>
        <end position="743"/>
    </location>
</feature>
<feature type="domain" description="EGF-like" evidence="4">
    <location>
        <begin position="530"/>
        <end position="565"/>
    </location>
</feature>
<feature type="domain" description="EGF-like" evidence="4">
    <location>
        <begin position="410"/>
        <end position="441"/>
    </location>
</feature>
<feature type="domain" description="EGF-like" evidence="4">
    <location>
        <begin position="630"/>
        <end position="662"/>
    </location>
</feature>
<dbReference type="PANTHER" id="PTHR24043">
    <property type="entry name" value="SCAVENGER RECEPTOR CLASS F"/>
    <property type="match status" value="1"/>
</dbReference>
<dbReference type="InterPro" id="IPR042635">
    <property type="entry name" value="MEGF10/SREC1/2-like"/>
</dbReference>
<dbReference type="Gene3D" id="2.60.120.260">
    <property type="entry name" value="Galactose-binding domain-like"/>
    <property type="match status" value="1"/>
</dbReference>
<accession>A0A9W2Z3R9</accession>
<feature type="domain" description="EGF-like" evidence="4">
    <location>
        <begin position="567"/>
        <end position="596"/>
    </location>
</feature>
<evidence type="ECO:0000256" key="3">
    <source>
        <dbReference type="SAM" id="SignalP"/>
    </source>
</evidence>